<dbReference type="InterPro" id="IPR013693">
    <property type="entry name" value="SpoIID/LytB_N"/>
</dbReference>
<gene>
    <name evidence="3" type="ORF">ATK74_1076</name>
</gene>
<protein>
    <submittedName>
        <fullName evidence="3">SpoIID/LytB domain protein</fullName>
    </submittedName>
</protein>
<name>A0A2A9CQR5_9ACTN</name>
<evidence type="ECO:0000259" key="2">
    <source>
        <dbReference type="Pfam" id="PF08486"/>
    </source>
</evidence>
<comment type="caution">
    <text evidence="3">The sequence shown here is derived from an EMBL/GenBank/DDBJ whole genome shotgun (WGS) entry which is preliminary data.</text>
</comment>
<evidence type="ECO:0000313" key="3">
    <source>
        <dbReference type="EMBL" id="PFG16531.1"/>
    </source>
</evidence>
<accession>A0A2A9CQR5</accession>
<reference evidence="3 4" key="1">
    <citation type="submission" date="2017-10" db="EMBL/GenBank/DDBJ databases">
        <title>Sequencing the genomes of 1000 actinobacteria strains.</title>
        <authorList>
            <person name="Klenk H.-P."/>
        </authorList>
    </citation>
    <scope>NUCLEOTIDE SEQUENCE [LARGE SCALE GENOMIC DNA]</scope>
    <source>
        <strain evidence="3 4">DSM 15597</strain>
    </source>
</reference>
<dbReference type="NCBIfam" id="TIGR02669">
    <property type="entry name" value="SpoIID_LytB"/>
    <property type="match status" value="1"/>
</dbReference>
<evidence type="ECO:0000256" key="1">
    <source>
        <dbReference type="SAM" id="SignalP"/>
    </source>
</evidence>
<proteinExistence type="predicted"/>
<dbReference type="AlphaFoldDB" id="A0A2A9CQR5"/>
<feature type="domain" description="Sporulation stage II protein D amidase enhancer LytB N-terminal" evidence="2">
    <location>
        <begin position="201"/>
        <end position="297"/>
    </location>
</feature>
<dbReference type="EMBL" id="PDJC01000001">
    <property type="protein sequence ID" value="PFG16531.1"/>
    <property type="molecule type" value="Genomic_DNA"/>
</dbReference>
<feature type="signal peptide" evidence="1">
    <location>
        <begin position="1"/>
        <end position="33"/>
    </location>
</feature>
<dbReference type="GO" id="GO:0030435">
    <property type="term" value="P:sporulation resulting in formation of a cellular spore"/>
    <property type="evidence" value="ECO:0007669"/>
    <property type="project" value="InterPro"/>
</dbReference>
<feature type="chain" id="PRO_5012970440" evidence="1">
    <location>
        <begin position="34"/>
        <end position="425"/>
    </location>
</feature>
<dbReference type="InterPro" id="IPR013486">
    <property type="entry name" value="SpoIID/LytB"/>
</dbReference>
<dbReference type="Pfam" id="PF08486">
    <property type="entry name" value="SpoIID"/>
    <property type="match status" value="1"/>
</dbReference>
<dbReference type="RefSeq" id="WP_169923742.1">
    <property type="nucleotide sequence ID" value="NZ_PDJC01000001.1"/>
</dbReference>
<dbReference type="Proteomes" id="UP000226079">
    <property type="component" value="Unassembled WGS sequence"/>
</dbReference>
<sequence>MPPTSRSAAFARVLLSAATAMALAATATPAAHADDAITPSGGTITITGAGWGHGRGMSQYGAYGAAKKGLTYSEILSFYYPGTTLSDLTGSSTVRVWISADNDNRLNFPVAAGLQVSNSSGPKVSLPTASKYKAWRISRSGSNRVLEYKSADGSWVTYKTKLDPKRVWYVANPKDGAVKLAMPGGSVRTYSGKLAFRFSGSGAATVNHVSMETYLRSVVPSEMPAGWGTAKSKGIEALKAQSIAARTYAARIRSTRPSTAIYDLCDTSACQVYKDNSGRASQTDAAISATKGKVLNYKSGFALTEYTSSNGGLTAASNLAYQIQQLDPYESYLSSVSTWTSGWTKTIKTSVVEAAYPTIGTLTSIQVITRTGGEPFGGRVSSVKLVGSAKTLTVTGSALKSKLKLRETLFSISAQAPVNTSTKKK</sequence>
<organism evidence="3 4">
    <name type="scientific">Propionicimonas paludicola</name>
    <dbReference type="NCBI Taxonomy" id="185243"/>
    <lineage>
        <taxon>Bacteria</taxon>
        <taxon>Bacillati</taxon>
        <taxon>Actinomycetota</taxon>
        <taxon>Actinomycetes</taxon>
        <taxon>Propionibacteriales</taxon>
        <taxon>Nocardioidaceae</taxon>
        <taxon>Propionicimonas</taxon>
    </lineage>
</organism>
<keyword evidence="4" id="KW-1185">Reference proteome</keyword>
<evidence type="ECO:0000313" key="4">
    <source>
        <dbReference type="Proteomes" id="UP000226079"/>
    </source>
</evidence>
<keyword evidence="1" id="KW-0732">Signal</keyword>